<dbReference type="InterPro" id="IPR017479">
    <property type="entry name" value="Tyr_kinase_chain_length_EpsG"/>
</dbReference>
<dbReference type="InterPro" id="IPR037257">
    <property type="entry name" value="T2SS_E_N_sf"/>
</dbReference>
<proteinExistence type="predicted"/>
<dbReference type="Pfam" id="PF01656">
    <property type="entry name" value="CbiA"/>
    <property type="match status" value="1"/>
</dbReference>
<dbReference type="InterPro" id="IPR005702">
    <property type="entry name" value="Wzc-like_C"/>
</dbReference>
<protein>
    <submittedName>
        <fullName evidence="4">Chain length determinant protein tyrosine kinase EpsG</fullName>
    </submittedName>
</protein>
<dbReference type="Gene3D" id="3.40.50.300">
    <property type="entry name" value="P-loop containing nucleotide triphosphate hydrolases"/>
    <property type="match status" value="1"/>
</dbReference>
<evidence type="ECO:0000313" key="5">
    <source>
        <dbReference type="Proteomes" id="UP000623795"/>
    </source>
</evidence>
<dbReference type="NCBIfam" id="TIGR01007">
    <property type="entry name" value="eps_fam"/>
    <property type="match status" value="1"/>
</dbReference>
<reference evidence="4 5" key="1">
    <citation type="submission" date="2019-12" db="EMBL/GenBank/DDBJ databases">
        <title>Comparative genomics gives insights into the taxonomy of the Azoarcus-Aromatoleum group and reveals separate origins of nif in the plant-associated Azoarcus and non-plant-associated Aromatoleum sub-groups.</title>
        <authorList>
            <person name="Lafos M."/>
            <person name="Maluk M."/>
            <person name="Batista M."/>
            <person name="Junghare M."/>
            <person name="Carmona M."/>
            <person name="Faoro H."/>
            <person name="Cruz L.M."/>
            <person name="Battistoni F."/>
            <person name="De Souza E."/>
            <person name="Pedrosa F."/>
            <person name="Chen W.-M."/>
            <person name="Poole P.S."/>
            <person name="Dixon R.A."/>
            <person name="James E.K."/>
        </authorList>
    </citation>
    <scope>NUCLEOTIDE SEQUENCE [LARGE SCALE GENOMIC DNA]</scope>
    <source>
        <strain evidence="4 5">Td21</strain>
    </source>
</reference>
<feature type="domain" description="CobQ/CobB/MinD/ParA nucleotide binding" evidence="3">
    <location>
        <begin position="121"/>
        <end position="182"/>
    </location>
</feature>
<keyword evidence="2" id="KW-0067">ATP-binding</keyword>
<keyword evidence="1" id="KW-0547">Nucleotide-binding</keyword>
<dbReference type="SUPFAM" id="SSF52540">
    <property type="entry name" value="P-loop containing nucleoside triphosphate hydrolases"/>
    <property type="match status" value="1"/>
</dbReference>
<organism evidence="4 5">
    <name type="scientific">Aromatoleum toluvorans</name>
    <dbReference type="NCBI Taxonomy" id="92002"/>
    <lineage>
        <taxon>Bacteria</taxon>
        <taxon>Pseudomonadati</taxon>
        <taxon>Pseudomonadota</taxon>
        <taxon>Betaproteobacteria</taxon>
        <taxon>Rhodocyclales</taxon>
        <taxon>Rhodocyclaceae</taxon>
        <taxon>Aromatoleum</taxon>
    </lineage>
</organism>
<comment type="caution">
    <text evidence="4">The sequence shown here is derived from an EMBL/GenBank/DDBJ whole genome shotgun (WGS) entry which is preliminary data.</text>
</comment>
<dbReference type="SUPFAM" id="SSF160246">
    <property type="entry name" value="EspE N-terminal domain-like"/>
    <property type="match status" value="1"/>
</dbReference>
<dbReference type="PANTHER" id="PTHR32309:SF31">
    <property type="entry name" value="CAPSULAR EXOPOLYSACCHARIDE FAMILY"/>
    <property type="match status" value="1"/>
</dbReference>
<evidence type="ECO:0000259" key="3">
    <source>
        <dbReference type="Pfam" id="PF01656"/>
    </source>
</evidence>
<dbReference type="InterPro" id="IPR050445">
    <property type="entry name" value="Bact_polysacc_biosynth/exp"/>
</dbReference>
<sequence>MTAPLSNALDPKGELALGAILMKNGRLRADESERIVRLQRDKGLRFGEAAVELGVANEHDIRHAMAHQFEYSCLKVGESKVSPSVAAAFNPFSVQAEALRALRSQLVLRWFDPAAGRKLLAVVSAGRGEGRTWMAANLAVVFSQLGLRTLVIDADLRRPALHTLFGVDNDSGLSALLVGRAAPEAIRTVPGLRSLAVLPAGVVPPNPQELLSRPALTQLLQQYAKAFDLVILDTPAGERCADGVMVSARAGAALMVARRNASRMTGVRRYAERLRESGVGLAGSVMNGD</sequence>
<dbReference type="InterPro" id="IPR027417">
    <property type="entry name" value="P-loop_NTPase"/>
</dbReference>
<gene>
    <name evidence="4" type="primary">epsG</name>
    <name evidence="4" type="ORF">GPA22_20470</name>
</gene>
<dbReference type="GO" id="GO:0016301">
    <property type="term" value="F:kinase activity"/>
    <property type="evidence" value="ECO:0007669"/>
    <property type="project" value="UniProtKB-KW"/>
</dbReference>
<dbReference type="CDD" id="cd05387">
    <property type="entry name" value="BY-kinase"/>
    <property type="match status" value="1"/>
</dbReference>
<evidence type="ECO:0000256" key="1">
    <source>
        <dbReference type="ARBA" id="ARBA00022741"/>
    </source>
</evidence>
<keyword evidence="4" id="KW-0808">Transferase</keyword>
<keyword evidence="5" id="KW-1185">Reference proteome</keyword>
<dbReference type="InterPro" id="IPR002586">
    <property type="entry name" value="CobQ/CobB/MinD/ParA_Nub-bd_dom"/>
</dbReference>
<keyword evidence="4" id="KW-0418">Kinase</keyword>
<dbReference type="RefSeq" id="WP_169257926.1">
    <property type="nucleotide sequence ID" value="NZ_WTVN01000048.1"/>
</dbReference>
<name>A0ABX1Q310_9RHOO</name>
<evidence type="ECO:0000313" key="4">
    <source>
        <dbReference type="EMBL" id="NMG46098.1"/>
    </source>
</evidence>
<dbReference type="PANTHER" id="PTHR32309">
    <property type="entry name" value="TYROSINE-PROTEIN KINASE"/>
    <property type="match status" value="1"/>
</dbReference>
<evidence type="ECO:0000256" key="2">
    <source>
        <dbReference type="ARBA" id="ARBA00022840"/>
    </source>
</evidence>
<accession>A0ABX1Q310</accession>
<dbReference type="NCBIfam" id="TIGR03029">
    <property type="entry name" value="EpsG"/>
    <property type="match status" value="1"/>
</dbReference>
<dbReference type="EMBL" id="WTVN01000048">
    <property type="protein sequence ID" value="NMG46098.1"/>
    <property type="molecule type" value="Genomic_DNA"/>
</dbReference>
<dbReference type="Proteomes" id="UP000623795">
    <property type="component" value="Unassembled WGS sequence"/>
</dbReference>